<dbReference type="OrthoDB" id="9757559at2"/>
<dbReference type="GO" id="GO:0044550">
    <property type="term" value="P:secondary metabolite biosynthetic process"/>
    <property type="evidence" value="ECO:0007669"/>
    <property type="project" value="TreeGrafter"/>
</dbReference>
<evidence type="ECO:0000256" key="3">
    <source>
        <dbReference type="SAM" id="MobiDB-lite"/>
    </source>
</evidence>
<dbReference type="InterPro" id="IPR025110">
    <property type="entry name" value="AMP-bd_C"/>
</dbReference>
<dbReference type="Gene3D" id="3.30.300.30">
    <property type="match status" value="1"/>
</dbReference>
<keyword evidence="2" id="KW-0597">Phosphoprotein</keyword>
<dbReference type="PANTHER" id="PTHR45527:SF1">
    <property type="entry name" value="FATTY ACID SYNTHASE"/>
    <property type="match status" value="1"/>
</dbReference>
<dbReference type="GO" id="GO:0005737">
    <property type="term" value="C:cytoplasm"/>
    <property type="evidence" value="ECO:0007669"/>
    <property type="project" value="TreeGrafter"/>
</dbReference>
<dbReference type="InterPro" id="IPR036736">
    <property type="entry name" value="ACP-like_sf"/>
</dbReference>
<dbReference type="GO" id="GO:0043041">
    <property type="term" value="P:amino acid activation for nonribosomal peptide biosynthetic process"/>
    <property type="evidence" value="ECO:0007669"/>
    <property type="project" value="TreeGrafter"/>
</dbReference>
<reference evidence="6" key="1">
    <citation type="submission" date="2017-05" db="EMBL/GenBank/DDBJ databases">
        <authorList>
            <person name="Sharma S."/>
            <person name="Sidhu C."/>
            <person name="Pinnaka A.K."/>
        </authorList>
    </citation>
    <scope>NUCLEOTIDE SEQUENCE [LARGE SCALE GENOMIC DNA]</scope>
    <source>
        <strain evidence="6">AK93</strain>
    </source>
</reference>
<dbReference type="InterPro" id="IPR009081">
    <property type="entry name" value="PP-bd_ACP"/>
</dbReference>
<dbReference type="Proteomes" id="UP000256763">
    <property type="component" value="Unassembled WGS sequence"/>
</dbReference>
<dbReference type="AlphaFoldDB" id="A0A3E0WRI4"/>
<comment type="caution">
    <text evidence="5">The sequence shown here is derived from an EMBL/GenBank/DDBJ whole genome shotgun (WGS) entry which is preliminary data.</text>
</comment>
<evidence type="ECO:0000313" key="5">
    <source>
        <dbReference type="EMBL" id="RFA34596.1"/>
    </source>
</evidence>
<proteinExistence type="predicted"/>
<keyword evidence="1" id="KW-0596">Phosphopantetheine</keyword>
<gene>
    <name evidence="5" type="ORF">CAL65_14620</name>
</gene>
<dbReference type="PROSITE" id="PS50075">
    <property type="entry name" value="CARRIER"/>
    <property type="match status" value="1"/>
</dbReference>
<sequence length="369" mass="39241">MLTRLFGTEERLAGLPSNLTDIVTAGEQLYIGEALRAYLKGNPSVRLHNHYGVSESHVVTAWTVSGADPVVPVKAPIGGAVAGAKVWLEGASGQPVRVGEVGEVVIAGSCLALGYLNRPEEEGKRFAQVNGERVYRTGDLARYLPSGLLEFVGRVDDRVKVRGHLVELGDVETALRGHPAVQECAVDVVSTASDEKQLAAWYTASASCEPQELRRYLASQLPSFMLPSKLYPCETLPIGPTGKVDRAALKQKDRAVKAEERKTAADSQKPGPLLAVVREVLTQALEVSDLPADASFFDAGATSFTLAEAAQALGRRLGVGVLAVDLFRFPTLARLTAELARRQAPEEGAAIGPSHPGVGIAPRAVPWPS</sequence>
<dbReference type="Gene3D" id="1.10.1200.10">
    <property type="entry name" value="ACP-like"/>
    <property type="match status" value="1"/>
</dbReference>
<dbReference type="Pfam" id="PF00550">
    <property type="entry name" value="PP-binding"/>
    <property type="match status" value="1"/>
</dbReference>
<protein>
    <recommendedName>
        <fullName evidence="4">Carrier domain-containing protein</fullName>
    </recommendedName>
</protein>
<feature type="domain" description="Carrier" evidence="4">
    <location>
        <begin position="268"/>
        <end position="343"/>
    </location>
</feature>
<dbReference type="GO" id="GO:0031177">
    <property type="term" value="F:phosphopantetheine binding"/>
    <property type="evidence" value="ECO:0007669"/>
    <property type="project" value="InterPro"/>
</dbReference>
<evidence type="ECO:0000256" key="1">
    <source>
        <dbReference type="ARBA" id="ARBA00022450"/>
    </source>
</evidence>
<dbReference type="SUPFAM" id="SSF56801">
    <property type="entry name" value="Acetyl-CoA synthetase-like"/>
    <property type="match status" value="1"/>
</dbReference>
<accession>A0A3E0WRI4</accession>
<dbReference type="InterPro" id="IPR000873">
    <property type="entry name" value="AMP-dep_synth/lig_dom"/>
</dbReference>
<evidence type="ECO:0000256" key="2">
    <source>
        <dbReference type="ARBA" id="ARBA00022553"/>
    </source>
</evidence>
<dbReference type="InterPro" id="IPR045851">
    <property type="entry name" value="AMP-bd_C_sf"/>
</dbReference>
<name>A0A3E0WRI4_9GAMM</name>
<dbReference type="SMART" id="SM00823">
    <property type="entry name" value="PKS_PP"/>
    <property type="match status" value="1"/>
</dbReference>
<dbReference type="InterPro" id="IPR020806">
    <property type="entry name" value="PKS_PP-bd"/>
</dbReference>
<keyword evidence="6" id="KW-1185">Reference proteome</keyword>
<feature type="region of interest" description="Disordered" evidence="3">
    <location>
        <begin position="346"/>
        <end position="369"/>
    </location>
</feature>
<organism evidence="5 6">
    <name type="scientific">Alkalilimnicola ehrlichii</name>
    <dbReference type="NCBI Taxonomy" id="351052"/>
    <lineage>
        <taxon>Bacteria</taxon>
        <taxon>Pseudomonadati</taxon>
        <taxon>Pseudomonadota</taxon>
        <taxon>Gammaproteobacteria</taxon>
        <taxon>Chromatiales</taxon>
        <taxon>Ectothiorhodospiraceae</taxon>
        <taxon>Alkalilimnicola</taxon>
    </lineage>
</organism>
<dbReference type="Pfam" id="PF13193">
    <property type="entry name" value="AMP-binding_C"/>
    <property type="match status" value="1"/>
</dbReference>
<evidence type="ECO:0000259" key="4">
    <source>
        <dbReference type="PROSITE" id="PS50075"/>
    </source>
</evidence>
<evidence type="ECO:0000313" key="6">
    <source>
        <dbReference type="Proteomes" id="UP000256763"/>
    </source>
</evidence>
<dbReference type="EMBL" id="NFZW01000015">
    <property type="protein sequence ID" value="RFA34596.1"/>
    <property type="molecule type" value="Genomic_DNA"/>
</dbReference>
<dbReference type="PANTHER" id="PTHR45527">
    <property type="entry name" value="NONRIBOSOMAL PEPTIDE SYNTHETASE"/>
    <property type="match status" value="1"/>
</dbReference>
<dbReference type="InterPro" id="IPR042099">
    <property type="entry name" value="ANL_N_sf"/>
</dbReference>
<dbReference type="SUPFAM" id="SSF47336">
    <property type="entry name" value="ACP-like"/>
    <property type="match status" value="1"/>
</dbReference>
<dbReference type="SMART" id="SM01294">
    <property type="entry name" value="PKS_PP_betabranch"/>
    <property type="match status" value="1"/>
</dbReference>
<dbReference type="Pfam" id="PF00501">
    <property type="entry name" value="AMP-binding"/>
    <property type="match status" value="1"/>
</dbReference>
<dbReference type="Gene3D" id="3.40.50.12780">
    <property type="entry name" value="N-terminal domain of ligase-like"/>
    <property type="match status" value="1"/>
</dbReference>